<reference evidence="2" key="1">
    <citation type="journal article" date="2014" name="Front. Microbiol.">
        <title>High frequency of phylogenetically diverse reductive dehalogenase-homologous genes in deep subseafloor sedimentary metagenomes.</title>
        <authorList>
            <person name="Kawai M."/>
            <person name="Futagami T."/>
            <person name="Toyoda A."/>
            <person name="Takaki Y."/>
            <person name="Nishi S."/>
            <person name="Hori S."/>
            <person name="Arai W."/>
            <person name="Tsubouchi T."/>
            <person name="Morono Y."/>
            <person name="Uchiyama I."/>
            <person name="Ito T."/>
            <person name="Fujiyama A."/>
            <person name="Inagaki F."/>
            <person name="Takami H."/>
        </authorList>
    </citation>
    <scope>NUCLEOTIDE SEQUENCE</scope>
    <source>
        <strain evidence="2">Expedition CK06-06</strain>
    </source>
</reference>
<protein>
    <recommendedName>
        <fullName evidence="1">Bacteriophage phiJL001 Gp84 C-terminal domain-containing protein</fullName>
    </recommendedName>
</protein>
<comment type="caution">
    <text evidence="2">The sequence shown here is derived from an EMBL/GenBank/DDBJ whole genome shotgun (WGS) entry which is preliminary data.</text>
</comment>
<feature type="domain" description="Bacteriophage phiJL001 Gp84 C-terminal" evidence="1">
    <location>
        <begin position="138"/>
        <end position="214"/>
    </location>
</feature>
<organism evidence="2">
    <name type="scientific">marine sediment metagenome</name>
    <dbReference type="NCBI Taxonomy" id="412755"/>
    <lineage>
        <taxon>unclassified sequences</taxon>
        <taxon>metagenomes</taxon>
        <taxon>ecological metagenomes</taxon>
    </lineage>
</organism>
<name>X1I156_9ZZZZ</name>
<proteinExistence type="predicted"/>
<sequence>GPISTKVNLEADQVELTLANITTELAALVQQNILDGAKVTIKRILYSEEYASGMELVIFVGTVDVAFNRQVLVLTCTSILDSLNIMVPKNIYQEPCNYRLFDAGCTKVAGDFERSHKASANSTDLFTLTDVGLSVADNYYALGRLEMTDGRNKGAKRLIRRQIGDVITVVVAFQFPIKMNDHYKAYPGCNKRPEVCRDTFTNQENFYGFSYVPKPEETMFG</sequence>
<dbReference type="Pfam" id="PF09931">
    <property type="entry name" value="Phage_phiJL001_Gp84_N"/>
    <property type="match status" value="1"/>
</dbReference>
<evidence type="ECO:0000259" key="1">
    <source>
        <dbReference type="Pfam" id="PF09356"/>
    </source>
</evidence>
<gene>
    <name evidence="2" type="ORF">S03H2_44172</name>
</gene>
<dbReference type="EMBL" id="BARU01027602">
    <property type="protein sequence ID" value="GAH75442.1"/>
    <property type="molecule type" value="Genomic_DNA"/>
</dbReference>
<evidence type="ECO:0000313" key="2">
    <source>
        <dbReference type="EMBL" id="GAH75442.1"/>
    </source>
</evidence>
<dbReference type="AlphaFoldDB" id="X1I156"/>
<dbReference type="Pfam" id="PF09356">
    <property type="entry name" value="Phage_BR0599"/>
    <property type="match status" value="1"/>
</dbReference>
<dbReference type="InterPro" id="IPR018964">
    <property type="entry name" value="Phage_phiJL001_Gp84_C"/>
</dbReference>
<feature type="non-terminal residue" evidence="2">
    <location>
        <position position="1"/>
    </location>
</feature>
<accession>X1I156</accession>